<protein>
    <recommendedName>
        <fullName evidence="3">SRCR domain-containing protein</fullName>
    </recommendedName>
</protein>
<organism evidence="4 5">
    <name type="scientific">Mya arenaria</name>
    <name type="common">Soft-shell clam</name>
    <dbReference type="NCBI Taxonomy" id="6604"/>
    <lineage>
        <taxon>Eukaryota</taxon>
        <taxon>Metazoa</taxon>
        <taxon>Spiralia</taxon>
        <taxon>Lophotrochozoa</taxon>
        <taxon>Mollusca</taxon>
        <taxon>Bivalvia</taxon>
        <taxon>Autobranchia</taxon>
        <taxon>Heteroconchia</taxon>
        <taxon>Euheterodonta</taxon>
        <taxon>Imparidentia</taxon>
        <taxon>Neoheterodontei</taxon>
        <taxon>Myida</taxon>
        <taxon>Myoidea</taxon>
        <taxon>Myidae</taxon>
        <taxon>Mya</taxon>
    </lineage>
</organism>
<evidence type="ECO:0000313" key="4">
    <source>
        <dbReference type="EMBL" id="WAR00370.1"/>
    </source>
</evidence>
<sequence length="222" mass="25089">MKQMVANINNLMKKQDAAVQCKQLFLLSGIKFSLVNGTTPMTGRVQFTIDDIIGTVCGSYDDLFANVLCKELNYTSGRHLDRGTFSSINAKLQITRLNCNGGESRVTECPMKLSNAGETSYEFNSHARGPPNHCFYDDDDAAIQCYKSGVILNLHIIMYFRALQLALLHTCRLVPLYSCIDIFLLNCSTVSQFDTQFYMCFSATLHDHLWHLIALITLRYMQ</sequence>
<dbReference type="InterPro" id="IPR036772">
    <property type="entry name" value="SRCR-like_dom_sf"/>
</dbReference>
<dbReference type="SUPFAM" id="SSF56487">
    <property type="entry name" value="SRCR-like"/>
    <property type="match status" value="1"/>
</dbReference>
<dbReference type="PANTHER" id="PTHR48071:SF18">
    <property type="entry name" value="DELETED IN MALIGNANT BRAIN TUMORS 1 PROTEIN-RELATED"/>
    <property type="match status" value="1"/>
</dbReference>
<dbReference type="EMBL" id="CP111014">
    <property type="protein sequence ID" value="WAR00370.1"/>
    <property type="molecule type" value="Genomic_DNA"/>
</dbReference>
<evidence type="ECO:0000313" key="5">
    <source>
        <dbReference type="Proteomes" id="UP001164746"/>
    </source>
</evidence>
<proteinExistence type="predicted"/>
<evidence type="ECO:0000256" key="2">
    <source>
        <dbReference type="PROSITE-ProRule" id="PRU00196"/>
    </source>
</evidence>
<evidence type="ECO:0000259" key="3">
    <source>
        <dbReference type="PROSITE" id="PS50287"/>
    </source>
</evidence>
<dbReference type="InterPro" id="IPR001190">
    <property type="entry name" value="SRCR"/>
</dbReference>
<dbReference type="PRINTS" id="PR00258">
    <property type="entry name" value="SPERACTRCPTR"/>
</dbReference>
<feature type="domain" description="SRCR" evidence="3">
    <location>
        <begin position="32"/>
        <end position="146"/>
    </location>
</feature>
<dbReference type="SMART" id="SM00202">
    <property type="entry name" value="SR"/>
    <property type="match status" value="1"/>
</dbReference>
<name>A0ABY7DUR5_MYAAR</name>
<feature type="disulfide bond" evidence="2">
    <location>
        <begin position="99"/>
        <end position="109"/>
    </location>
</feature>
<evidence type="ECO:0000256" key="1">
    <source>
        <dbReference type="ARBA" id="ARBA00023157"/>
    </source>
</evidence>
<dbReference type="PROSITE" id="PS50287">
    <property type="entry name" value="SRCR_2"/>
    <property type="match status" value="1"/>
</dbReference>
<dbReference type="Proteomes" id="UP001164746">
    <property type="component" value="Chromosome 3"/>
</dbReference>
<keyword evidence="5" id="KW-1185">Reference proteome</keyword>
<dbReference type="PANTHER" id="PTHR48071">
    <property type="entry name" value="SRCR DOMAIN-CONTAINING PROTEIN"/>
    <property type="match status" value="1"/>
</dbReference>
<gene>
    <name evidence="4" type="ORF">MAR_024742</name>
</gene>
<comment type="caution">
    <text evidence="2">Lacks conserved residue(s) required for the propagation of feature annotation.</text>
</comment>
<dbReference type="Pfam" id="PF00530">
    <property type="entry name" value="SRCR"/>
    <property type="match status" value="1"/>
</dbReference>
<dbReference type="Gene3D" id="3.10.250.10">
    <property type="entry name" value="SRCR-like domain"/>
    <property type="match status" value="1"/>
</dbReference>
<accession>A0ABY7DUR5</accession>
<keyword evidence="1 2" id="KW-1015">Disulfide bond</keyword>
<reference evidence="4" key="1">
    <citation type="submission" date="2022-11" db="EMBL/GenBank/DDBJ databases">
        <title>Centuries of genome instability and evolution in soft-shell clam transmissible cancer (bioRxiv).</title>
        <authorList>
            <person name="Hart S.F.M."/>
            <person name="Yonemitsu M.A."/>
            <person name="Giersch R.M."/>
            <person name="Beal B.F."/>
            <person name="Arriagada G."/>
            <person name="Davis B.W."/>
            <person name="Ostrander E.A."/>
            <person name="Goff S.P."/>
            <person name="Metzger M.J."/>
        </authorList>
    </citation>
    <scope>NUCLEOTIDE SEQUENCE</scope>
    <source>
        <strain evidence="4">MELC-2E11</strain>
        <tissue evidence="4">Siphon/mantle</tissue>
    </source>
</reference>